<keyword evidence="11" id="KW-1185">Reference proteome</keyword>
<dbReference type="EMBL" id="VXIV02002126">
    <property type="protein sequence ID" value="KAF6027190.1"/>
    <property type="molecule type" value="Genomic_DNA"/>
</dbReference>
<feature type="chain" id="PRO_5029897575" description="Receptor ligand binding region domain-containing protein" evidence="8">
    <location>
        <begin position="20"/>
        <end position="414"/>
    </location>
</feature>
<dbReference type="InterPro" id="IPR028082">
    <property type="entry name" value="Peripla_BP_I"/>
</dbReference>
<dbReference type="GO" id="GO:0017046">
    <property type="term" value="F:peptide hormone binding"/>
    <property type="evidence" value="ECO:0007669"/>
    <property type="project" value="TreeGrafter"/>
</dbReference>
<dbReference type="OrthoDB" id="302535at2759"/>
<keyword evidence="5" id="KW-0472">Membrane</keyword>
<keyword evidence="6" id="KW-0675">Receptor</keyword>
<evidence type="ECO:0000256" key="5">
    <source>
        <dbReference type="ARBA" id="ARBA00023136"/>
    </source>
</evidence>
<keyword evidence="3 8" id="KW-0732">Signal</keyword>
<dbReference type="GO" id="GO:0007165">
    <property type="term" value="P:signal transduction"/>
    <property type="evidence" value="ECO:0007669"/>
    <property type="project" value="TreeGrafter"/>
</dbReference>
<protein>
    <recommendedName>
        <fullName evidence="9">Receptor ligand binding region domain-containing protein</fullName>
    </recommendedName>
</protein>
<name>A0A7J7JLP8_BUGNE</name>
<dbReference type="InterPro" id="IPR052612">
    <property type="entry name" value="ANP_Clearance_Receptor"/>
</dbReference>
<dbReference type="Gene3D" id="3.40.50.2300">
    <property type="match status" value="2"/>
</dbReference>
<keyword evidence="4" id="KW-1133">Transmembrane helix</keyword>
<evidence type="ECO:0000313" key="11">
    <source>
        <dbReference type="Proteomes" id="UP000593567"/>
    </source>
</evidence>
<keyword evidence="2" id="KW-0812">Transmembrane</keyword>
<gene>
    <name evidence="10" type="ORF">EB796_014511</name>
</gene>
<evidence type="ECO:0000256" key="6">
    <source>
        <dbReference type="ARBA" id="ARBA00023170"/>
    </source>
</evidence>
<organism evidence="10 11">
    <name type="scientific">Bugula neritina</name>
    <name type="common">Brown bryozoan</name>
    <name type="synonym">Sertularia neritina</name>
    <dbReference type="NCBI Taxonomy" id="10212"/>
    <lineage>
        <taxon>Eukaryota</taxon>
        <taxon>Metazoa</taxon>
        <taxon>Spiralia</taxon>
        <taxon>Lophotrochozoa</taxon>
        <taxon>Bryozoa</taxon>
        <taxon>Gymnolaemata</taxon>
        <taxon>Cheilostomatida</taxon>
        <taxon>Flustrina</taxon>
        <taxon>Buguloidea</taxon>
        <taxon>Bugulidae</taxon>
        <taxon>Bugula</taxon>
    </lineage>
</organism>
<comment type="subcellular location">
    <subcellularLocation>
        <location evidence="1">Membrane</location>
        <topology evidence="1">Single-pass type I membrane protein</topology>
    </subcellularLocation>
</comment>
<dbReference type="PANTHER" id="PTHR44755:SF11">
    <property type="entry name" value="ATRIAL NATRIURETIC PEPTIDE RECEPTOR 3 ISOFORM X1"/>
    <property type="match status" value="1"/>
</dbReference>
<sequence>MATCAKFWVSMLVIKCVAGKDIPVGLLLPYDANYSYSMTQVKPAVQMAIAKVNEEKLASLNLTIKLVARDSQRSEVHGPLAAIDIYRSVYLFLGPVYGYSIAPVSRYAAYWNIPVITAGALETSFSEKSEYKTLTRVGLQYSEAATVFKHILIKYNWTNVALIYHGNPEGTPRSVCYMLMWPMLEMIIEYTGKPDVAFKRKFDENTEFNATKLLVEASLSARIIFLCASPDSMRKLMLSAHSLGYTNGEYVFFSIDLFGRKNDLARPWYDATKSLAENDRTKKAFKSVLSITLKKPNNQQYIQFSKEVKEKAKEEFPNVQYAEEEVNYFVGAFHDAVLLYAMALNKTLEVNGSLLNGLEVTHRMWNVSFNGVTGEVNIDDNGDRSTDYSLLGYNPSTDMFDTVGYYLGNKKKYQ</sequence>
<dbReference type="InterPro" id="IPR001170">
    <property type="entry name" value="ANPR/GUC"/>
</dbReference>
<evidence type="ECO:0000256" key="3">
    <source>
        <dbReference type="ARBA" id="ARBA00022729"/>
    </source>
</evidence>
<evidence type="ECO:0000256" key="7">
    <source>
        <dbReference type="ARBA" id="ARBA00023180"/>
    </source>
</evidence>
<evidence type="ECO:0000256" key="8">
    <source>
        <dbReference type="SAM" id="SignalP"/>
    </source>
</evidence>
<dbReference type="Pfam" id="PF01094">
    <property type="entry name" value="ANF_receptor"/>
    <property type="match status" value="1"/>
</dbReference>
<dbReference type="PRINTS" id="PR00255">
    <property type="entry name" value="NATPEPTIDER"/>
</dbReference>
<evidence type="ECO:0000256" key="1">
    <source>
        <dbReference type="ARBA" id="ARBA00004479"/>
    </source>
</evidence>
<reference evidence="10" key="1">
    <citation type="submission" date="2020-06" db="EMBL/GenBank/DDBJ databases">
        <title>Draft genome of Bugula neritina, a colonial animal packing powerful symbionts and potential medicines.</title>
        <authorList>
            <person name="Rayko M."/>
        </authorList>
    </citation>
    <scope>NUCLEOTIDE SEQUENCE [LARGE SCALE GENOMIC DNA]</scope>
    <source>
        <strain evidence="10">Kwan_BN1</strain>
    </source>
</reference>
<evidence type="ECO:0000259" key="9">
    <source>
        <dbReference type="Pfam" id="PF01094"/>
    </source>
</evidence>
<dbReference type="AlphaFoldDB" id="A0A7J7JLP8"/>
<accession>A0A7J7JLP8</accession>
<feature type="signal peptide" evidence="8">
    <location>
        <begin position="1"/>
        <end position="19"/>
    </location>
</feature>
<dbReference type="Proteomes" id="UP000593567">
    <property type="component" value="Unassembled WGS sequence"/>
</dbReference>
<dbReference type="SUPFAM" id="SSF53822">
    <property type="entry name" value="Periplasmic binding protein-like I"/>
    <property type="match status" value="1"/>
</dbReference>
<comment type="caution">
    <text evidence="10">The sequence shown here is derived from an EMBL/GenBank/DDBJ whole genome shotgun (WGS) entry which is preliminary data.</text>
</comment>
<evidence type="ECO:0000256" key="4">
    <source>
        <dbReference type="ARBA" id="ARBA00022989"/>
    </source>
</evidence>
<evidence type="ECO:0000256" key="2">
    <source>
        <dbReference type="ARBA" id="ARBA00022692"/>
    </source>
</evidence>
<proteinExistence type="predicted"/>
<keyword evidence="7" id="KW-0325">Glycoprotein</keyword>
<feature type="domain" description="Receptor ligand binding region" evidence="9">
    <location>
        <begin position="41"/>
        <end position="395"/>
    </location>
</feature>
<dbReference type="InterPro" id="IPR001828">
    <property type="entry name" value="ANF_lig-bd_rcpt"/>
</dbReference>
<evidence type="ECO:0000313" key="10">
    <source>
        <dbReference type="EMBL" id="KAF6027190.1"/>
    </source>
</evidence>
<dbReference type="GO" id="GO:0038023">
    <property type="term" value="F:signaling receptor activity"/>
    <property type="evidence" value="ECO:0007669"/>
    <property type="project" value="TreeGrafter"/>
</dbReference>
<dbReference type="GO" id="GO:0016020">
    <property type="term" value="C:membrane"/>
    <property type="evidence" value="ECO:0007669"/>
    <property type="project" value="UniProtKB-SubCell"/>
</dbReference>
<dbReference type="PANTHER" id="PTHR44755">
    <property type="entry name" value="NATRIURETIC PEPTIDE RECEPTOR 3-RELATED"/>
    <property type="match status" value="1"/>
</dbReference>